<gene>
    <name evidence="3" type="ordered locus">Clocl_3208</name>
</gene>
<evidence type="ECO:0000256" key="1">
    <source>
        <dbReference type="SAM" id="MobiDB-lite"/>
    </source>
</evidence>
<evidence type="ECO:0000313" key="4">
    <source>
        <dbReference type="Proteomes" id="UP000005435"/>
    </source>
</evidence>
<dbReference type="GO" id="GO:0000272">
    <property type="term" value="P:polysaccharide catabolic process"/>
    <property type="evidence" value="ECO:0007669"/>
    <property type="project" value="InterPro"/>
</dbReference>
<dbReference type="InterPro" id="IPR016134">
    <property type="entry name" value="Dockerin_dom"/>
</dbReference>
<reference evidence="4" key="1">
    <citation type="submission" date="2011-12" db="EMBL/GenBank/DDBJ databases">
        <title>Complete sequence of Clostridium clariflavum DSM 19732.</title>
        <authorList>
            <consortium name="US DOE Joint Genome Institute"/>
            <person name="Lucas S."/>
            <person name="Han J."/>
            <person name="Lapidus A."/>
            <person name="Cheng J.-F."/>
            <person name="Goodwin L."/>
            <person name="Pitluck S."/>
            <person name="Peters L."/>
            <person name="Teshima H."/>
            <person name="Detter J.C."/>
            <person name="Han C."/>
            <person name="Tapia R."/>
            <person name="Land M."/>
            <person name="Hauser L."/>
            <person name="Kyrpides N."/>
            <person name="Ivanova N."/>
            <person name="Pagani I."/>
            <person name="Kitzmiller T."/>
            <person name="Lynd L."/>
            <person name="Izquierdo J."/>
            <person name="Woyke T."/>
        </authorList>
    </citation>
    <scope>NUCLEOTIDE SEQUENCE [LARGE SCALE GENOMIC DNA]</scope>
    <source>
        <strain evidence="4">DSM 19732 / NBRC 101661 / EBR45</strain>
    </source>
</reference>
<sequence length="182" mass="20538">MADVIYESFEELPMDGQVLTIEDENTTSISEELTGNEKDNSEEITDTSVQDSVYTPKEIQNEFIDELPVEPIIPSYIKMFSEFPEDKPLIGDVDGNGDVNSIDYAFMKMYLLGIINDFNVEDDLWASDVNGDGVFNSIDYAFMKLFLLGRIKEFPKQNLIETPTPVPTEMTIGTPTPTENVR</sequence>
<evidence type="ECO:0000313" key="3">
    <source>
        <dbReference type="EMBL" id="AEV69724.1"/>
    </source>
</evidence>
<dbReference type="HOGENOM" id="CLU_1479606_0_0_9"/>
<keyword evidence="4" id="KW-1185">Reference proteome</keyword>
<dbReference type="InterPro" id="IPR002105">
    <property type="entry name" value="Dockerin_1_rpt"/>
</dbReference>
<dbReference type="PROSITE" id="PS51766">
    <property type="entry name" value="DOCKERIN"/>
    <property type="match status" value="1"/>
</dbReference>
<organism evidence="3 4">
    <name type="scientific">Acetivibrio clariflavus (strain DSM 19732 / NBRC 101661 / EBR45)</name>
    <name type="common">Clostridium clariflavum</name>
    <dbReference type="NCBI Taxonomy" id="720554"/>
    <lineage>
        <taxon>Bacteria</taxon>
        <taxon>Bacillati</taxon>
        <taxon>Bacillota</taxon>
        <taxon>Clostridia</taxon>
        <taxon>Eubacteriales</taxon>
        <taxon>Oscillospiraceae</taxon>
        <taxon>Acetivibrio</taxon>
    </lineage>
</organism>
<reference evidence="3 4" key="2">
    <citation type="journal article" date="2012" name="Stand. Genomic Sci.">
        <title>Complete Genome Sequence of Clostridium clariflavum DSM 19732.</title>
        <authorList>
            <person name="Izquierdo J.A."/>
            <person name="Goodwin L."/>
            <person name="Davenport K.W."/>
            <person name="Teshima H."/>
            <person name="Bruce D."/>
            <person name="Detter C."/>
            <person name="Tapia R."/>
            <person name="Han S."/>
            <person name="Land M."/>
            <person name="Hauser L."/>
            <person name="Jeffries C.D."/>
            <person name="Han J."/>
            <person name="Pitluck S."/>
            <person name="Nolan M."/>
            <person name="Chen A."/>
            <person name="Huntemann M."/>
            <person name="Mavromatis K."/>
            <person name="Mikhailova N."/>
            <person name="Liolios K."/>
            <person name="Woyke T."/>
            <person name="Lynd L.R."/>
        </authorList>
    </citation>
    <scope>NUCLEOTIDE SEQUENCE [LARGE SCALE GENOMIC DNA]</scope>
    <source>
        <strain evidence="4">DSM 19732 / NBRC 101661 / EBR45</strain>
    </source>
</reference>
<protein>
    <submittedName>
        <fullName evidence="3">Dockerin-like protein</fullName>
    </submittedName>
</protein>
<dbReference type="Pfam" id="PF00404">
    <property type="entry name" value="Dockerin_1"/>
    <property type="match status" value="1"/>
</dbReference>
<feature type="region of interest" description="Disordered" evidence="1">
    <location>
        <begin position="162"/>
        <end position="182"/>
    </location>
</feature>
<dbReference type="EMBL" id="CP003065">
    <property type="protein sequence ID" value="AEV69724.1"/>
    <property type="molecule type" value="Genomic_DNA"/>
</dbReference>
<dbReference type="InterPro" id="IPR036439">
    <property type="entry name" value="Dockerin_dom_sf"/>
</dbReference>
<dbReference type="AlphaFoldDB" id="G8LW77"/>
<dbReference type="KEGG" id="ccl:Clocl_3208"/>
<dbReference type="Gene3D" id="1.10.1330.10">
    <property type="entry name" value="Dockerin domain"/>
    <property type="match status" value="1"/>
</dbReference>
<feature type="domain" description="Dockerin" evidence="2">
    <location>
        <begin position="86"/>
        <end position="156"/>
    </location>
</feature>
<name>G8LW77_ACECE</name>
<evidence type="ECO:0000259" key="2">
    <source>
        <dbReference type="PROSITE" id="PS51766"/>
    </source>
</evidence>
<accession>G8LW77</accession>
<dbReference type="SUPFAM" id="SSF63446">
    <property type="entry name" value="Type I dockerin domain"/>
    <property type="match status" value="1"/>
</dbReference>
<feature type="compositionally biased region" description="Polar residues" evidence="1">
    <location>
        <begin position="171"/>
        <end position="182"/>
    </location>
</feature>
<dbReference type="Proteomes" id="UP000005435">
    <property type="component" value="Chromosome"/>
</dbReference>
<proteinExistence type="predicted"/>
<dbReference type="CDD" id="cd14256">
    <property type="entry name" value="Dockerin_I"/>
    <property type="match status" value="1"/>
</dbReference>
<dbReference type="GO" id="GO:0004553">
    <property type="term" value="F:hydrolase activity, hydrolyzing O-glycosyl compounds"/>
    <property type="evidence" value="ECO:0007669"/>
    <property type="project" value="InterPro"/>
</dbReference>